<keyword evidence="5" id="KW-0812">Transmembrane</keyword>
<name>A0ABU3QYU7_9GAMM</name>
<evidence type="ECO:0000259" key="10">
    <source>
        <dbReference type="Pfam" id="PF11356"/>
    </source>
</evidence>
<comment type="subcellular location">
    <subcellularLocation>
        <location evidence="1">Cell inner membrane</location>
    </subcellularLocation>
</comment>
<evidence type="ECO:0000256" key="1">
    <source>
        <dbReference type="ARBA" id="ARBA00004533"/>
    </source>
</evidence>
<proteinExistence type="predicted"/>
<evidence type="ECO:0000256" key="2">
    <source>
        <dbReference type="ARBA" id="ARBA00022448"/>
    </source>
</evidence>
<comment type="caution">
    <text evidence="11">The sequence shown here is derived from an EMBL/GenBank/DDBJ whole genome shotgun (WGS) entry which is preliminary data.</text>
</comment>
<dbReference type="Proteomes" id="UP001257914">
    <property type="component" value="Unassembled WGS sequence"/>
</dbReference>
<dbReference type="EMBL" id="JAWCUA010000003">
    <property type="protein sequence ID" value="MDU0112454.1"/>
    <property type="molecule type" value="Genomic_DNA"/>
</dbReference>
<dbReference type="InterPro" id="IPR024961">
    <property type="entry name" value="T2SS_GspC_N"/>
</dbReference>
<feature type="compositionally biased region" description="Acidic residues" evidence="9">
    <location>
        <begin position="195"/>
        <end position="204"/>
    </location>
</feature>
<evidence type="ECO:0000256" key="9">
    <source>
        <dbReference type="SAM" id="MobiDB-lite"/>
    </source>
</evidence>
<accession>A0ABU3QYU7</accession>
<keyword evidence="3" id="KW-1003">Cell membrane</keyword>
<keyword evidence="2" id="KW-0813">Transport</keyword>
<evidence type="ECO:0000256" key="8">
    <source>
        <dbReference type="ARBA" id="ARBA00023136"/>
    </source>
</evidence>
<evidence type="ECO:0000256" key="5">
    <source>
        <dbReference type="ARBA" id="ARBA00022692"/>
    </source>
</evidence>
<keyword evidence="7" id="KW-1133">Transmembrane helix</keyword>
<dbReference type="NCBIfam" id="TIGR01713">
    <property type="entry name" value="typeII_sec_gspC"/>
    <property type="match status" value="1"/>
</dbReference>
<evidence type="ECO:0000313" key="12">
    <source>
        <dbReference type="Proteomes" id="UP001257914"/>
    </source>
</evidence>
<protein>
    <submittedName>
        <fullName evidence="11">Type II secretion system protein GspC</fullName>
    </submittedName>
</protein>
<sequence>MESSRLFEQLNTFTGKLPHQKLSKIVTITLLVYCAYLLADLTWKLVPTSSDKGKITVQSSPKTGNNSVSANNVDLSELLSINLFGDLKKTAVNKPKPKTDQPAPKTRLNVTLTGLVADSENATSPTSVAIIESAGGQNTYGIDEKIDGTSASVYEILIDRVILLVSGRYETLMLDGIEYSTTIPGSNNKVSHQEPEEDDMEAVDDVGPTINNKPIKKERVDKRENVELSQSLREQRETLFDDPKKLMDVIRIKPFRQSGELKGYRLAPGKDGKLFTEVGLKRNDLATNINGYDLTDMQQALTVMKELRSMTEATITVVRDDTAIDIILAL</sequence>
<gene>
    <name evidence="11" type="primary">gspC</name>
    <name evidence="11" type="ORF">RT723_05450</name>
</gene>
<evidence type="ECO:0000256" key="4">
    <source>
        <dbReference type="ARBA" id="ARBA00022519"/>
    </source>
</evidence>
<evidence type="ECO:0000256" key="6">
    <source>
        <dbReference type="ARBA" id="ARBA00022927"/>
    </source>
</evidence>
<evidence type="ECO:0000256" key="7">
    <source>
        <dbReference type="ARBA" id="ARBA00022989"/>
    </source>
</evidence>
<organism evidence="11 12">
    <name type="scientific">Psychrosphaera aquimarina</name>
    <dbReference type="NCBI Taxonomy" id="2044854"/>
    <lineage>
        <taxon>Bacteria</taxon>
        <taxon>Pseudomonadati</taxon>
        <taxon>Pseudomonadota</taxon>
        <taxon>Gammaproteobacteria</taxon>
        <taxon>Alteromonadales</taxon>
        <taxon>Pseudoalteromonadaceae</taxon>
        <taxon>Psychrosphaera</taxon>
    </lineage>
</organism>
<feature type="domain" description="Type II secretion system protein GspC N-terminal" evidence="10">
    <location>
        <begin position="30"/>
        <end position="174"/>
    </location>
</feature>
<keyword evidence="6" id="KW-0653">Protein transport</keyword>
<evidence type="ECO:0000313" key="11">
    <source>
        <dbReference type="EMBL" id="MDU0112454.1"/>
    </source>
</evidence>
<dbReference type="InterPro" id="IPR001639">
    <property type="entry name" value="T2SS_protein-GspC"/>
</dbReference>
<evidence type="ECO:0000256" key="3">
    <source>
        <dbReference type="ARBA" id="ARBA00022475"/>
    </source>
</evidence>
<feature type="region of interest" description="Disordered" evidence="9">
    <location>
        <begin position="185"/>
        <end position="212"/>
    </location>
</feature>
<dbReference type="RefSeq" id="WP_216055195.1">
    <property type="nucleotide sequence ID" value="NZ_JAWCUA010000003.1"/>
</dbReference>
<keyword evidence="4" id="KW-0997">Cell inner membrane</keyword>
<keyword evidence="8" id="KW-0472">Membrane</keyword>
<dbReference type="Pfam" id="PF11356">
    <property type="entry name" value="T2SSC"/>
    <property type="match status" value="1"/>
</dbReference>
<reference evidence="11 12" key="1">
    <citation type="submission" date="2023-10" db="EMBL/GenBank/DDBJ databases">
        <title>Psychrosphaera aquimaarina strain SW33 isolated from seawater.</title>
        <authorList>
            <person name="Bayburt H."/>
            <person name="Kim J.M."/>
            <person name="Choi B.J."/>
            <person name="Jeon C.O."/>
        </authorList>
    </citation>
    <scope>NUCLEOTIDE SEQUENCE [LARGE SCALE GENOMIC DNA]</scope>
    <source>
        <strain evidence="11 12">KCTC 52743</strain>
    </source>
</reference>
<keyword evidence="12" id="KW-1185">Reference proteome</keyword>